<dbReference type="EMBL" id="CAFABE010000002">
    <property type="protein sequence ID" value="CAB4816236.1"/>
    <property type="molecule type" value="Genomic_DNA"/>
</dbReference>
<evidence type="ECO:0000313" key="3">
    <source>
        <dbReference type="EMBL" id="CAB4875905.1"/>
    </source>
</evidence>
<dbReference type="AlphaFoldDB" id="A0A6J7E3T1"/>
<accession>A0A6J7E3T1</accession>
<dbReference type="Pfam" id="PF11139">
    <property type="entry name" value="SfLAP"/>
    <property type="match status" value="1"/>
</dbReference>
<feature type="transmembrane region" description="Helical" evidence="1">
    <location>
        <begin position="146"/>
        <end position="169"/>
    </location>
</feature>
<organism evidence="3">
    <name type="scientific">freshwater metagenome</name>
    <dbReference type="NCBI Taxonomy" id="449393"/>
    <lineage>
        <taxon>unclassified sequences</taxon>
        <taxon>metagenomes</taxon>
        <taxon>ecological metagenomes</taxon>
    </lineage>
</organism>
<keyword evidence="1" id="KW-1133">Transmembrane helix</keyword>
<sequence length="215" mass="23329">MIFSLFLLSLAIAFEPFPIIGFILLIVAKDGQKKALAFLCGWMASLIVVVVGVVLVTGGQPVEKSSSPSLAALILKLLIGIFLIFWGIRAYVNRKKPPKPPSWMAKIDGVQGWAAAALGVILQPWAFVAAGVAIVFGAELKSLGEIVVLVLFVLLSSSSFLAMLIYVTFWSESAGPKLERLRLWIDSHRVQAQFVLCILIGLWLIGNSTYSLTTI</sequence>
<name>A0A6J7E3T1_9ZZZZ</name>
<feature type="transmembrane region" description="Helical" evidence="1">
    <location>
        <begin position="70"/>
        <end position="92"/>
    </location>
</feature>
<keyword evidence="1" id="KW-0812">Transmembrane</keyword>
<evidence type="ECO:0000256" key="1">
    <source>
        <dbReference type="SAM" id="Phobius"/>
    </source>
</evidence>
<reference evidence="3" key="1">
    <citation type="submission" date="2020-05" db="EMBL/GenBank/DDBJ databases">
        <authorList>
            <person name="Chiriac C."/>
            <person name="Salcher M."/>
            <person name="Ghai R."/>
            <person name="Kavagutti S V."/>
        </authorList>
    </citation>
    <scope>NUCLEOTIDE SEQUENCE</scope>
</reference>
<feature type="transmembrane region" description="Helical" evidence="1">
    <location>
        <begin position="113"/>
        <end position="134"/>
    </location>
</feature>
<protein>
    <submittedName>
        <fullName evidence="3">Unannotated protein</fullName>
    </submittedName>
</protein>
<proteinExistence type="predicted"/>
<feature type="transmembrane region" description="Helical" evidence="1">
    <location>
        <begin position="6"/>
        <end position="28"/>
    </location>
</feature>
<dbReference type="EMBL" id="CAFBPM010000016">
    <property type="protein sequence ID" value="CAB5029182.1"/>
    <property type="molecule type" value="Genomic_DNA"/>
</dbReference>
<dbReference type="EMBL" id="CAFBLT010000001">
    <property type="protein sequence ID" value="CAB4875905.1"/>
    <property type="molecule type" value="Genomic_DNA"/>
</dbReference>
<gene>
    <name evidence="2" type="ORF">UFOPK3164_00081</name>
    <name evidence="3" type="ORF">UFOPK3427_01125</name>
    <name evidence="4" type="ORF">UFOPK4112_01463</name>
</gene>
<keyword evidence="1" id="KW-0472">Membrane</keyword>
<evidence type="ECO:0000313" key="4">
    <source>
        <dbReference type="EMBL" id="CAB5029182.1"/>
    </source>
</evidence>
<dbReference type="InterPro" id="IPR021315">
    <property type="entry name" value="Gap/Sap"/>
</dbReference>
<evidence type="ECO:0000313" key="2">
    <source>
        <dbReference type="EMBL" id="CAB4816236.1"/>
    </source>
</evidence>
<feature type="transmembrane region" description="Helical" evidence="1">
    <location>
        <begin position="190"/>
        <end position="210"/>
    </location>
</feature>
<feature type="transmembrane region" description="Helical" evidence="1">
    <location>
        <begin position="35"/>
        <end position="58"/>
    </location>
</feature>